<protein>
    <recommendedName>
        <fullName evidence="5">Bacteriophage tail tape measure N-terminal domain-containing protein</fullName>
    </recommendedName>
</protein>
<accession>A0ABW1Z8K6</accession>
<feature type="compositionally biased region" description="Polar residues" evidence="2">
    <location>
        <begin position="643"/>
        <end position="664"/>
    </location>
</feature>
<feature type="coiled-coil region" evidence="1">
    <location>
        <begin position="269"/>
        <end position="296"/>
    </location>
</feature>
<keyword evidence="1" id="KW-0175">Coiled coil</keyword>
<evidence type="ECO:0000256" key="1">
    <source>
        <dbReference type="SAM" id="Coils"/>
    </source>
</evidence>
<comment type="caution">
    <text evidence="3">The sequence shown here is derived from an EMBL/GenBank/DDBJ whole genome shotgun (WGS) entry which is preliminary data.</text>
</comment>
<keyword evidence="4" id="KW-1185">Reference proteome</keyword>
<feature type="compositionally biased region" description="Polar residues" evidence="2">
    <location>
        <begin position="375"/>
        <end position="385"/>
    </location>
</feature>
<dbReference type="RefSeq" id="WP_263371813.1">
    <property type="nucleotide sequence ID" value="NZ_JAGSYD010000003.1"/>
</dbReference>
<feature type="region of interest" description="Disordered" evidence="2">
    <location>
        <begin position="643"/>
        <end position="672"/>
    </location>
</feature>
<evidence type="ECO:0008006" key="5">
    <source>
        <dbReference type="Google" id="ProtNLM"/>
    </source>
</evidence>
<dbReference type="Proteomes" id="UP001596391">
    <property type="component" value="Unassembled WGS sequence"/>
</dbReference>
<feature type="compositionally biased region" description="Basic and acidic residues" evidence="2">
    <location>
        <begin position="355"/>
        <end position="374"/>
    </location>
</feature>
<proteinExistence type="predicted"/>
<reference evidence="4" key="1">
    <citation type="journal article" date="2019" name="Int. J. Syst. Evol. Microbiol.">
        <title>The Global Catalogue of Microorganisms (GCM) 10K type strain sequencing project: providing services to taxonomists for standard genome sequencing and annotation.</title>
        <authorList>
            <consortium name="The Broad Institute Genomics Platform"/>
            <consortium name="The Broad Institute Genome Sequencing Center for Infectious Disease"/>
            <person name="Wu L."/>
            <person name="Ma J."/>
        </authorList>
    </citation>
    <scope>NUCLEOTIDE SEQUENCE [LARGE SCALE GENOMIC DNA]</scope>
    <source>
        <strain evidence="4">CGMCC 1.16026</strain>
    </source>
</reference>
<feature type="region of interest" description="Disordered" evidence="2">
    <location>
        <begin position="355"/>
        <end position="385"/>
    </location>
</feature>
<evidence type="ECO:0000313" key="3">
    <source>
        <dbReference type="EMBL" id="MFC6645444.1"/>
    </source>
</evidence>
<sequence length="1226" mass="129100">MPNVVSIQIQLDDNGTPQMVQKVEDSFTSLGKNGAAAMGNVSSAVAGFSGALDQNTSKTVAATESYDKITTAAAAAAAAIERVATAQKSQQQTKAPATPEMSSMMDNINRAQKENFNSQQMWQGPMTKLAHSFEIFGTAQADMENLGNAFANMPNKINPASDAAERFGNTTSTHTASALDKVRLLSQVFGLQLPRALESMLSRMPAVTAAIAGLTTGIVAISAFEIGSHIAKGLDEAYERFFNVNQQVDKYLQSAGKSANTRLFDEASLETSVGLLREANQQIADLERKRSVAGADKLGGGFLQYVRELAIQAGDAEAARSGVQINHGQPHTPNIFNEKDDADLADAYARRDTANMRRNDITRQDDADRLKTRDSAQASSLLGYSQATRERDNAIAEAKLARQQALAHEQDLTKAEQAVRDAQAKRGVAAQDLQQVHPVDQNAGLADYNRAVDAANESYAAKSTNLARKEHDEVVGLRNQAVEAGLEGEAKYQSAMEHSIDAIVRKWREGELSQQGMAAETAAVRERFAAEQEQRIEAQQLAAQKMVRDAQLTGLTGAARIQGEHAAKIEDINTDRTLDPAAAAEQRRAAQLVADQGMEQLDRDYTERTKALAAERADAATGALGRIEASVARAHAELDKSFNTTFGGTTAPQDAQDSYHQASQAVDADGDRQRRELSARNQAEDLQIAREAAQAESRVRQSGLAGWASAYRSTLTEIQAQEDQRLAKLDQDASKESLTWQEVAQRRQDIERTADAQIAEQQMQLRDQLAGSLQQAFTNPVEFIKSKMQQMFFEIIADWIMRTKTFQSFLGSSLSSVHLGGNSTALSGGSSIAQVLGIGGTTGTATDGSVPLTGGSGGTGYSSTAAGTGAGISSGNVSSSISGVASGIQSIAQYSRQSAAASSASSGDDDAAWSTRGQAEDDANAASTSSSSWLGTAATDATLAYGAYSGAKGVYDSFSQTGANGLLSGASSGAAMGGAIGMFAGPEGAAIGAAAGAVAGATVNAVGQALGIAGRDKARDYFNQTLKPEIEGVKNDFGQGGGDYMSAVSQINADGATGYEYMSTHFSQSAADWVKSNYLDKEVAYAVSEVERLASSGSSYMTRSAAQFHTGGVISGFHDFATSPNEGFIHAMLGEGVVSVNAMQTHAPYVAAMNAGASPVDMASRYLQAAGGNVGASGGVTNVNHEHNYSLLDLKGFKSFLEDGGTEAINASQNRRTGFYAGDAIG</sequence>
<feature type="region of interest" description="Disordered" evidence="2">
    <location>
        <begin position="902"/>
        <end position="931"/>
    </location>
</feature>
<dbReference type="EMBL" id="JBHSWI010000001">
    <property type="protein sequence ID" value="MFC6645444.1"/>
    <property type="molecule type" value="Genomic_DNA"/>
</dbReference>
<organism evidence="3 4">
    <name type="scientific">Granulicella cerasi</name>
    <dbReference type="NCBI Taxonomy" id="741063"/>
    <lineage>
        <taxon>Bacteria</taxon>
        <taxon>Pseudomonadati</taxon>
        <taxon>Acidobacteriota</taxon>
        <taxon>Terriglobia</taxon>
        <taxon>Terriglobales</taxon>
        <taxon>Acidobacteriaceae</taxon>
        <taxon>Granulicella</taxon>
    </lineage>
</organism>
<evidence type="ECO:0000313" key="4">
    <source>
        <dbReference type="Proteomes" id="UP001596391"/>
    </source>
</evidence>
<gene>
    <name evidence="3" type="ORF">ACFQBQ_07565</name>
</gene>
<evidence type="ECO:0000256" key="2">
    <source>
        <dbReference type="SAM" id="MobiDB-lite"/>
    </source>
</evidence>
<name>A0ABW1Z8K6_9BACT</name>